<evidence type="ECO:0000313" key="1">
    <source>
        <dbReference type="EMBL" id="RSM13383.1"/>
    </source>
</evidence>
<gene>
    <name evidence="1" type="ORF">CEP52_001899</name>
</gene>
<reference evidence="1 2" key="1">
    <citation type="submission" date="2017-06" db="EMBL/GenBank/DDBJ databases">
        <title>Comparative genomic analysis of Ambrosia Fusariam Clade fungi.</title>
        <authorList>
            <person name="Stajich J.E."/>
            <person name="Carrillo J."/>
            <person name="Kijimoto T."/>
            <person name="Eskalen A."/>
            <person name="O'Donnell K."/>
            <person name="Kasson M."/>
        </authorList>
    </citation>
    <scope>NUCLEOTIDE SEQUENCE [LARGE SCALE GENOMIC DNA]</scope>
    <source>
        <strain evidence="1 2">NRRL62579</strain>
    </source>
</reference>
<keyword evidence="2" id="KW-1185">Reference proteome</keyword>
<accession>A0A428UGN0</accession>
<proteinExistence type="predicted"/>
<evidence type="ECO:0000313" key="2">
    <source>
        <dbReference type="Proteomes" id="UP000287144"/>
    </source>
</evidence>
<dbReference type="AlphaFoldDB" id="A0A428UGN0"/>
<protein>
    <submittedName>
        <fullName evidence="1">Uncharacterized protein</fullName>
    </submittedName>
</protein>
<dbReference type="EMBL" id="NKCK01000010">
    <property type="protein sequence ID" value="RSM13383.1"/>
    <property type="molecule type" value="Genomic_DNA"/>
</dbReference>
<name>A0A428UGN0_9HYPO</name>
<sequence length="80" mass="9049">MCDISSLSCPCRTTLLSSVSSWFYRLAAAKLARRPWSQIRFLFPIPWPIPSSHVLNVKTPSPLHWNAPVVVPSRIFWGGI</sequence>
<organism evidence="1 2">
    <name type="scientific">Fusarium oligoseptatum</name>
    <dbReference type="NCBI Taxonomy" id="2604345"/>
    <lineage>
        <taxon>Eukaryota</taxon>
        <taxon>Fungi</taxon>
        <taxon>Dikarya</taxon>
        <taxon>Ascomycota</taxon>
        <taxon>Pezizomycotina</taxon>
        <taxon>Sordariomycetes</taxon>
        <taxon>Hypocreomycetidae</taxon>
        <taxon>Hypocreales</taxon>
        <taxon>Nectriaceae</taxon>
        <taxon>Fusarium</taxon>
        <taxon>Fusarium solani species complex</taxon>
    </lineage>
</organism>
<comment type="caution">
    <text evidence="1">The sequence shown here is derived from an EMBL/GenBank/DDBJ whole genome shotgun (WGS) entry which is preliminary data.</text>
</comment>
<dbReference type="Proteomes" id="UP000287144">
    <property type="component" value="Unassembled WGS sequence"/>
</dbReference>